<dbReference type="PROSITE" id="PS50011">
    <property type="entry name" value="PROTEIN_KINASE_DOM"/>
    <property type="match status" value="1"/>
</dbReference>
<sequence>MEAQISTSKLPHVAGNFMEKSWHLVAVLLSIGRPASPAELAGKCSIFYASPEFVEFLCLIPNSPLCLSKTGVVLLSAVALRAVGGFFAISLPKVEIGVFGAAAAAFCGRGVGHVTRTYFRKQKSLGSEVVPFVNERAAVRLIEGNEQEKERLRFNDRLVLDLNALPLDMPRGAALGNFSDKAVSPSVAISNNGLLEYQSKKAEDEGSGSKPNATQVNDIHDYVASEGHLDEYINNIETFLDMPDAQGERCGALFFESLAEISAFLGVDEPDPAELIPNIDTGASSCTNLDQHVKNTSLKAPVIFHPHEDFTNRQVPEIKTEDMVDQRLNNHDTHEERAEKQKQSVGLCKEGSFCKDIVCYTTVESSTGKQPNLRENVANNIAGDQAVVPAKPDYGGQKSLSKVSAIPKNVPQLEPPLKQKAPPKLLLNSKIDIFNKDRKGQKDQNAIALRDNSKHIVRNNAVIQEKCANTSLKDQQKAKYPEFESYIVEEEEGSGGYGTVYRARRKADGVTFAIKCPHANAHINHLKNELKMLQRFGGKNFIIKYEGSLKSGNGDCFVLEHVEHDRAEALKREIDIYQLQWYGFCLFKALSSLHKQGVFHRDVKPGNFLFSCKTSKGYLIDFNLAKDLPKKPGNFDQSQPGYMNAIEHVPAPQHKSASPNKRRKILKDKPLETYKVGGTSGANHILGSKTLKRKAVDKLRAYDDFGRRNSVPSQGADGSGLTSKDLTSARTSGDKFREPIPCQGRKELINLAQEAMQSQDPGTGRAPVLKRKRVAAPPVFMDQKFIYLTPTPLQSSGNCISGAGSWNNRGVKPQKEGPCVGTKGFRAPEVLLRSSYQGPKIDVWSAGVTLLYLITGKMPFSGDPEQNMKDIVKMKGNEELWEVAKLHNRESSFPKELLDVRFLQSMTIKEWCVANTKRVKFLDAIPASLFDLIEKCLTVNPRLRITAEEAFKHKFFAQCHDALQSMKLHRLSQNQHSRSNSMSSFPEPIETPNTQQG</sequence>
<dbReference type="GO" id="GO:0004674">
    <property type="term" value="F:protein serine/threonine kinase activity"/>
    <property type="evidence" value="ECO:0007669"/>
    <property type="project" value="UniProtKB-KW"/>
</dbReference>
<evidence type="ECO:0000256" key="2">
    <source>
        <dbReference type="ARBA" id="ARBA00022527"/>
    </source>
</evidence>
<dbReference type="Gene3D" id="1.10.510.10">
    <property type="entry name" value="Transferase(Phosphotransferase) domain 1"/>
    <property type="match status" value="2"/>
</dbReference>
<dbReference type="SMART" id="SM00220">
    <property type="entry name" value="S_TKc"/>
    <property type="match status" value="1"/>
</dbReference>
<organism evidence="9 10">
    <name type="scientific">Saponaria officinalis</name>
    <name type="common">Common soapwort</name>
    <name type="synonym">Lychnis saponaria</name>
    <dbReference type="NCBI Taxonomy" id="3572"/>
    <lineage>
        <taxon>Eukaryota</taxon>
        <taxon>Viridiplantae</taxon>
        <taxon>Streptophyta</taxon>
        <taxon>Embryophyta</taxon>
        <taxon>Tracheophyta</taxon>
        <taxon>Spermatophyta</taxon>
        <taxon>Magnoliopsida</taxon>
        <taxon>eudicotyledons</taxon>
        <taxon>Gunneridae</taxon>
        <taxon>Pentapetalae</taxon>
        <taxon>Caryophyllales</taxon>
        <taxon>Caryophyllaceae</taxon>
        <taxon>Caryophylleae</taxon>
        <taxon>Saponaria</taxon>
    </lineage>
</organism>
<keyword evidence="6" id="KW-0067">ATP-binding</keyword>
<evidence type="ECO:0000256" key="1">
    <source>
        <dbReference type="ARBA" id="ARBA00012513"/>
    </source>
</evidence>
<keyword evidence="5" id="KW-0418">Kinase</keyword>
<dbReference type="GO" id="GO:0044773">
    <property type="term" value="P:mitotic DNA damage checkpoint signaling"/>
    <property type="evidence" value="ECO:0007669"/>
    <property type="project" value="TreeGrafter"/>
</dbReference>
<dbReference type="PANTHER" id="PTHR44167:SF23">
    <property type="entry name" value="CDC7 KINASE, ISOFORM A-RELATED"/>
    <property type="match status" value="1"/>
</dbReference>
<evidence type="ECO:0000256" key="6">
    <source>
        <dbReference type="ARBA" id="ARBA00022840"/>
    </source>
</evidence>
<feature type="region of interest" description="Disordered" evidence="7">
    <location>
        <begin position="971"/>
        <end position="997"/>
    </location>
</feature>
<feature type="region of interest" description="Disordered" evidence="7">
    <location>
        <begin position="706"/>
        <end position="740"/>
    </location>
</feature>
<keyword evidence="10" id="KW-1185">Reference proteome</keyword>
<evidence type="ECO:0000256" key="7">
    <source>
        <dbReference type="SAM" id="MobiDB-lite"/>
    </source>
</evidence>
<evidence type="ECO:0000259" key="8">
    <source>
        <dbReference type="PROSITE" id="PS50011"/>
    </source>
</evidence>
<evidence type="ECO:0000256" key="4">
    <source>
        <dbReference type="ARBA" id="ARBA00022741"/>
    </source>
</evidence>
<feature type="compositionally biased region" description="Polar residues" evidence="7">
    <location>
        <begin position="971"/>
        <end position="984"/>
    </location>
</feature>
<gene>
    <name evidence="9" type="ORF">RND81_06G223800</name>
</gene>
<proteinExistence type="predicted"/>
<dbReference type="InterPro" id="IPR011009">
    <property type="entry name" value="Kinase-like_dom_sf"/>
</dbReference>
<dbReference type="EMBL" id="JBDFQZ010000006">
    <property type="protein sequence ID" value="KAK9716299.1"/>
    <property type="molecule type" value="Genomic_DNA"/>
</dbReference>
<feature type="domain" description="Protein kinase" evidence="8">
    <location>
        <begin position="486"/>
        <end position="956"/>
    </location>
</feature>
<dbReference type="PROSITE" id="PS00108">
    <property type="entry name" value="PROTEIN_KINASE_ST"/>
    <property type="match status" value="1"/>
</dbReference>
<dbReference type="FunFam" id="1.10.510.10:FF:001893">
    <property type="entry name" value="Probable serine/threonine-protein kinase DDB_G0291918"/>
    <property type="match status" value="1"/>
</dbReference>
<protein>
    <recommendedName>
        <fullName evidence="1">non-specific serine/threonine protein kinase</fullName>
        <ecNumber evidence="1">2.7.11.1</ecNumber>
    </recommendedName>
</protein>
<evidence type="ECO:0000313" key="9">
    <source>
        <dbReference type="EMBL" id="KAK9716299.1"/>
    </source>
</evidence>
<dbReference type="FunFam" id="1.10.510.10:FF:001725">
    <property type="entry name" value="Kinase like protein"/>
    <property type="match status" value="1"/>
</dbReference>
<keyword evidence="2" id="KW-0723">Serine/threonine-protein kinase</keyword>
<dbReference type="EC" id="2.7.11.1" evidence="1"/>
<dbReference type="AlphaFoldDB" id="A0AAW1KCT7"/>
<dbReference type="GO" id="GO:0005524">
    <property type="term" value="F:ATP binding"/>
    <property type="evidence" value="ECO:0007669"/>
    <property type="project" value="UniProtKB-KW"/>
</dbReference>
<evidence type="ECO:0000313" key="10">
    <source>
        <dbReference type="Proteomes" id="UP001443914"/>
    </source>
</evidence>
<dbReference type="Pfam" id="PF00069">
    <property type="entry name" value="Pkinase"/>
    <property type="match status" value="2"/>
</dbReference>
<dbReference type="InterPro" id="IPR000719">
    <property type="entry name" value="Prot_kinase_dom"/>
</dbReference>
<name>A0AAW1KCT7_SAPOF</name>
<evidence type="ECO:0000256" key="3">
    <source>
        <dbReference type="ARBA" id="ARBA00022679"/>
    </source>
</evidence>
<comment type="caution">
    <text evidence="9">The sequence shown here is derived from an EMBL/GenBank/DDBJ whole genome shotgun (WGS) entry which is preliminary data.</text>
</comment>
<evidence type="ECO:0000256" key="5">
    <source>
        <dbReference type="ARBA" id="ARBA00022777"/>
    </source>
</evidence>
<dbReference type="SUPFAM" id="SSF56112">
    <property type="entry name" value="Protein kinase-like (PK-like)"/>
    <property type="match status" value="1"/>
</dbReference>
<dbReference type="InterPro" id="IPR008271">
    <property type="entry name" value="Ser/Thr_kinase_AS"/>
</dbReference>
<feature type="compositionally biased region" description="Polar residues" evidence="7">
    <location>
        <begin position="720"/>
        <end position="731"/>
    </location>
</feature>
<reference evidence="9" key="1">
    <citation type="submission" date="2024-03" db="EMBL/GenBank/DDBJ databases">
        <title>WGS assembly of Saponaria officinalis var. Norfolk2.</title>
        <authorList>
            <person name="Jenkins J."/>
            <person name="Shu S."/>
            <person name="Grimwood J."/>
            <person name="Barry K."/>
            <person name="Goodstein D."/>
            <person name="Schmutz J."/>
            <person name="Leebens-Mack J."/>
            <person name="Osbourn A."/>
        </authorList>
    </citation>
    <scope>NUCLEOTIDE SEQUENCE [LARGE SCALE GENOMIC DNA]</scope>
    <source>
        <strain evidence="9">JIC</strain>
    </source>
</reference>
<dbReference type="PANTHER" id="PTHR44167">
    <property type="entry name" value="OVARIAN-SPECIFIC SERINE/THREONINE-PROTEIN KINASE LOK-RELATED"/>
    <property type="match status" value="1"/>
</dbReference>
<keyword evidence="4" id="KW-0547">Nucleotide-binding</keyword>
<dbReference type="GO" id="GO:0005634">
    <property type="term" value="C:nucleus"/>
    <property type="evidence" value="ECO:0007669"/>
    <property type="project" value="TreeGrafter"/>
</dbReference>
<keyword evidence="3" id="KW-0808">Transferase</keyword>
<accession>A0AAW1KCT7</accession>
<dbReference type="Proteomes" id="UP001443914">
    <property type="component" value="Unassembled WGS sequence"/>
</dbReference>